<dbReference type="SUPFAM" id="SSF48452">
    <property type="entry name" value="TPR-like"/>
    <property type="match status" value="2"/>
</dbReference>
<dbReference type="InterPro" id="IPR000792">
    <property type="entry name" value="Tscrpt_reg_LuxR_C"/>
</dbReference>
<dbReference type="Proteomes" id="UP000722989">
    <property type="component" value="Unassembled WGS sequence"/>
</dbReference>
<dbReference type="Gene3D" id="3.40.50.300">
    <property type="entry name" value="P-loop containing nucleotide triphosphate hydrolases"/>
    <property type="match status" value="1"/>
</dbReference>
<dbReference type="PROSITE" id="PS00622">
    <property type="entry name" value="HTH_LUXR_1"/>
    <property type="match status" value="1"/>
</dbReference>
<dbReference type="InterPro" id="IPR016032">
    <property type="entry name" value="Sig_transdc_resp-reg_C-effctor"/>
</dbReference>
<dbReference type="PANTHER" id="PTHR16305:SF35">
    <property type="entry name" value="TRANSCRIPTIONAL ACTIVATOR DOMAIN"/>
    <property type="match status" value="1"/>
</dbReference>
<name>A0ABX0Y3K8_9ACTN</name>
<dbReference type="InterPro" id="IPR011990">
    <property type="entry name" value="TPR-like_helical_dom_sf"/>
</dbReference>
<dbReference type="CDD" id="cd06170">
    <property type="entry name" value="LuxR_C_like"/>
    <property type="match status" value="1"/>
</dbReference>
<dbReference type="RefSeq" id="WP_167926920.1">
    <property type="nucleotide sequence ID" value="NZ_JAATVY010000015.1"/>
</dbReference>
<evidence type="ECO:0000256" key="1">
    <source>
        <dbReference type="ARBA" id="ARBA00022741"/>
    </source>
</evidence>
<sequence length="946" mass="100132">MADALLAEPLIGRQTQRDSLTGWVGELVAGGGRAVLLEGEPGIGKSALVRAAAAEARAAGCQVFWAACDELSRAFPLLPLLEALGVRESADDPARKAIMRMLRTGSGTGSAVEPVVAAAEQLLALVDELCGAAPVLLVVDDLQWADPATVLAWARLARSVRQLPLLLVGALRPVPQRDDLRTLRRTVDPDGLLHVQGLPEPEAARLVSTLVAGTPGARLMRLARGASGNPLYLTELVNALARGGRLVRDDGRVEVTGGPTPGSLPDAIADRLEFLSTSARAALRAGALLGVDFSVTELAAVSGRSLTDLLPALDEAIAAGVLRDDGAGLAFRHPLIRTALYDGMPAAVRAAWHRDAGRALARHGAPVERVARQLLPALCSAGSQAGAADDWVVRWLVESARPLIGRAPRVAIPLLRWALAGTPAAAGPHDLLACRLAEALCRVGEVTDAAQVASRALAHAPQPDLVVDLHGTLAQCRATEGRSEESLAALERALGDPGLPPPHRARLLVLVARVHRGLGHVDQAGRVAAEALAEATATGDGWAVGWALAVLTMVHGMRGEVVHSLPLFDRALTVTEGEPALADLRMLLQINQANAFSDLDRYDDAIAAVRHVRRKADSAGNVVRLGQAESLLVELLFNTGRWEEALAEADLVDQSPGAFRDPVVECCRRGIAATITLHHGQGAARHLAALQPYADRLGNRMVYPLALARSLEREQAGAPGQALAVLMEALSRSAEEQAETAPLLPDAVRLAIEVGDLATARAVVVRAATLVDGSTAPYRQATALHTRGLLEHDPVQLLRAADRYEAAGRPLPRVQALGAGGVALADSGDVVAARAQFTHALAGYEALGAQWDLARIQARFRAYGIRRGPQAKHRRVHHGWDALTPTETKIATLVARGMSNPQIAAQLFLSRRTVQSHVSHILTKLGVRSRMDIAREATRRERLPEP</sequence>
<evidence type="ECO:0000259" key="3">
    <source>
        <dbReference type="PROSITE" id="PS50043"/>
    </source>
</evidence>
<reference evidence="4 5" key="1">
    <citation type="submission" date="2020-03" db="EMBL/GenBank/DDBJ databases">
        <title>WGS of the type strain of Planosporangium spp.</title>
        <authorList>
            <person name="Thawai C."/>
        </authorList>
    </citation>
    <scope>NUCLEOTIDE SEQUENCE [LARGE SCALE GENOMIC DNA]</scope>
    <source>
        <strain evidence="4 5">TBRC 5610</strain>
    </source>
</reference>
<evidence type="ECO:0000313" key="4">
    <source>
        <dbReference type="EMBL" id="NJC72012.1"/>
    </source>
</evidence>
<dbReference type="SUPFAM" id="SSF52540">
    <property type="entry name" value="P-loop containing nucleoside triphosphate hydrolases"/>
    <property type="match status" value="1"/>
</dbReference>
<dbReference type="PROSITE" id="PS50043">
    <property type="entry name" value="HTH_LUXR_2"/>
    <property type="match status" value="1"/>
</dbReference>
<feature type="domain" description="HTH luxR-type" evidence="3">
    <location>
        <begin position="876"/>
        <end position="941"/>
    </location>
</feature>
<gene>
    <name evidence="4" type="ORF">HC031_20160</name>
</gene>
<dbReference type="Pfam" id="PF13191">
    <property type="entry name" value="AAA_16"/>
    <property type="match status" value="1"/>
</dbReference>
<dbReference type="InterPro" id="IPR027417">
    <property type="entry name" value="P-loop_NTPase"/>
</dbReference>
<organism evidence="4 5">
    <name type="scientific">Planosporangium thailandense</name>
    <dbReference type="NCBI Taxonomy" id="765197"/>
    <lineage>
        <taxon>Bacteria</taxon>
        <taxon>Bacillati</taxon>
        <taxon>Actinomycetota</taxon>
        <taxon>Actinomycetes</taxon>
        <taxon>Micromonosporales</taxon>
        <taxon>Micromonosporaceae</taxon>
        <taxon>Planosporangium</taxon>
    </lineage>
</organism>
<keyword evidence="5" id="KW-1185">Reference proteome</keyword>
<dbReference type="Gene3D" id="1.10.10.10">
    <property type="entry name" value="Winged helix-like DNA-binding domain superfamily/Winged helix DNA-binding domain"/>
    <property type="match status" value="1"/>
</dbReference>
<dbReference type="InterPro" id="IPR041664">
    <property type="entry name" value="AAA_16"/>
</dbReference>
<dbReference type="SMART" id="SM00421">
    <property type="entry name" value="HTH_LUXR"/>
    <property type="match status" value="1"/>
</dbReference>
<dbReference type="SUPFAM" id="SSF46894">
    <property type="entry name" value="C-terminal effector domain of the bipartite response regulators"/>
    <property type="match status" value="1"/>
</dbReference>
<keyword evidence="1" id="KW-0547">Nucleotide-binding</keyword>
<dbReference type="PANTHER" id="PTHR16305">
    <property type="entry name" value="TESTICULAR SOLUBLE ADENYLYL CYCLASE"/>
    <property type="match status" value="1"/>
</dbReference>
<accession>A0ABX0Y3K8</accession>
<keyword evidence="2" id="KW-0067">ATP-binding</keyword>
<dbReference type="PRINTS" id="PR00038">
    <property type="entry name" value="HTHLUXR"/>
</dbReference>
<dbReference type="InterPro" id="IPR003593">
    <property type="entry name" value="AAA+_ATPase"/>
</dbReference>
<dbReference type="Pfam" id="PF00196">
    <property type="entry name" value="GerE"/>
    <property type="match status" value="1"/>
</dbReference>
<comment type="caution">
    <text evidence="4">The sequence shown here is derived from an EMBL/GenBank/DDBJ whole genome shotgun (WGS) entry which is preliminary data.</text>
</comment>
<evidence type="ECO:0000313" key="5">
    <source>
        <dbReference type="Proteomes" id="UP000722989"/>
    </source>
</evidence>
<protein>
    <submittedName>
        <fullName evidence="4">AAA family ATPase</fullName>
    </submittedName>
</protein>
<dbReference type="EMBL" id="JAATVY010000015">
    <property type="protein sequence ID" value="NJC72012.1"/>
    <property type="molecule type" value="Genomic_DNA"/>
</dbReference>
<evidence type="ECO:0000256" key="2">
    <source>
        <dbReference type="ARBA" id="ARBA00022840"/>
    </source>
</evidence>
<dbReference type="InterPro" id="IPR036388">
    <property type="entry name" value="WH-like_DNA-bd_sf"/>
</dbReference>
<dbReference type="SMART" id="SM00382">
    <property type="entry name" value="AAA"/>
    <property type="match status" value="1"/>
</dbReference>
<dbReference type="Gene3D" id="1.25.40.10">
    <property type="entry name" value="Tetratricopeptide repeat domain"/>
    <property type="match status" value="2"/>
</dbReference>
<proteinExistence type="predicted"/>